<dbReference type="PRINTS" id="PR00119">
    <property type="entry name" value="CATATPASE"/>
</dbReference>
<evidence type="ECO:0000256" key="19">
    <source>
        <dbReference type="ARBA" id="ARBA00038795"/>
    </source>
</evidence>
<dbReference type="GO" id="GO:0006883">
    <property type="term" value="P:intracellular sodium ion homeostasis"/>
    <property type="evidence" value="ECO:0007669"/>
    <property type="project" value="TreeGrafter"/>
</dbReference>
<dbReference type="FunFam" id="2.170.140.10:FF:000002">
    <property type="entry name" value="Gasp, isoform A"/>
    <property type="match status" value="1"/>
</dbReference>
<dbReference type="GO" id="GO:0005886">
    <property type="term" value="C:plasma membrane"/>
    <property type="evidence" value="ECO:0007669"/>
    <property type="project" value="UniProtKB-SubCell"/>
</dbReference>
<feature type="transmembrane region" description="Helical" evidence="22">
    <location>
        <begin position="118"/>
        <end position="143"/>
    </location>
</feature>
<dbReference type="FunFam" id="2.70.150.10:FF:000003">
    <property type="entry name" value="Sodium/potassium-transporting ATPase subunit alpha"/>
    <property type="match status" value="1"/>
</dbReference>
<protein>
    <recommendedName>
        <fullName evidence="20">Na(+)/K(+)-exchanging ATPase</fullName>
        <ecNumber evidence="20">7.2.2.13</ecNumber>
    </recommendedName>
</protein>
<dbReference type="InterPro" id="IPR023299">
    <property type="entry name" value="ATPase_P-typ_cyto_dom_N"/>
</dbReference>
<dbReference type="PROSITE" id="PS50940">
    <property type="entry name" value="CHIT_BIND_II"/>
    <property type="match status" value="3"/>
</dbReference>
<dbReference type="InterPro" id="IPR023214">
    <property type="entry name" value="HAD_sf"/>
</dbReference>
<evidence type="ECO:0000313" key="24">
    <source>
        <dbReference type="EMBL" id="KAF3426026.1"/>
    </source>
</evidence>
<feature type="domain" description="Chitin-binding type-2" evidence="23">
    <location>
        <begin position="1254"/>
        <end position="1318"/>
    </location>
</feature>
<dbReference type="SUPFAM" id="SSF81660">
    <property type="entry name" value="Metal cation-transporting ATPase, ATP-binding domain N"/>
    <property type="match status" value="1"/>
</dbReference>
<dbReference type="SFLD" id="SFLDF00027">
    <property type="entry name" value="p-type_atpase"/>
    <property type="match status" value="1"/>
</dbReference>
<comment type="function">
    <text evidence="18">This is the catalytic component of the active enzyme, which catalyzes the hydrolysis of ATP coupled with the exchange of sodium and potassium ions across the plasma membrane. This action creates the electrochemical gradient of sodium and potassium ions, providing the energy for active transport of various nutrients.</text>
</comment>
<feature type="domain" description="Chitin-binding type-2" evidence="23">
    <location>
        <begin position="1189"/>
        <end position="1249"/>
    </location>
</feature>
<evidence type="ECO:0000256" key="21">
    <source>
        <dbReference type="SAM" id="MobiDB-lite"/>
    </source>
</evidence>
<dbReference type="InterPro" id="IPR006068">
    <property type="entry name" value="ATPase_P-typ_cation-transptr_C"/>
</dbReference>
<dbReference type="Pfam" id="PF00122">
    <property type="entry name" value="E1-E2_ATPase"/>
    <property type="match status" value="1"/>
</dbReference>
<dbReference type="PANTHER" id="PTHR43294">
    <property type="entry name" value="SODIUM/POTASSIUM-TRANSPORTING ATPASE SUBUNIT ALPHA"/>
    <property type="match status" value="1"/>
</dbReference>
<dbReference type="GO" id="GO:0005391">
    <property type="term" value="F:P-type sodium:potassium-exchanging transporter activity"/>
    <property type="evidence" value="ECO:0007669"/>
    <property type="project" value="UniProtKB-EC"/>
</dbReference>
<feature type="compositionally biased region" description="Acidic residues" evidence="21">
    <location>
        <begin position="1112"/>
        <end position="1121"/>
    </location>
</feature>
<dbReference type="SUPFAM" id="SSF81653">
    <property type="entry name" value="Calcium ATPase, transduction domain A"/>
    <property type="match status" value="1"/>
</dbReference>
<evidence type="ECO:0000256" key="14">
    <source>
        <dbReference type="ARBA" id="ARBA00023053"/>
    </source>
</evidence>
<evidence type="ECO:0000256" key="8">
    <source>
        <dbReference type="ARBA" id="ARBA00022692"/>
    </source>
</evidence>
<dbReference type="InterPro" id="IPR008250">
    <property type="entry name" value="ATPase_P-typ_transduc_dom_A_sf"/>
</dbReference>
<feature type="transmembrane region" description="Helical" evidence="22">
    <location>
        <begin position="867"/>
        <end position="894"/>
    </location>
</feature>
<organism evidence="24 25">
    <name type="scientific">Frieseomelitta varia</name>
    <dbReference type="NCBI Taxonomy" id="561572"/>
    <lineage>
        <taxon>Eukaryota</taxon>
        <taxon>Metazoa</taxon>
        <taxon>Ecdysozoa</taxon>
        <taxon>Arthropoda</taxon>
        <taxon>Hexapoda</taxon>
        <taxon>Insecta</taxon>
        <taxon>Pterygota</taxon>
        <taxon>Neoptera</taxon>
        <taxon>Endopterygota</taxon>
        <taxon>Hymenoptera</taxon>
        <taxon>Apocrita</taxon>
        <taxon>Aculeata</taxon>
        <taxon>Apoidea</taxon>
        <taxon>Anthophila</taxon>
        <taxon>Apidae</taxon>
        <taxon>Frieseomelitta</taxon>
    </lineage>
</organism>
<feature type="transmembrane region" description="Helical" evidence="22">
    <location>
        <begin position="321"/>
        <end position="342"/>
    </location>
</feature>
<gene>
    <name evidence="24" type="ORF">E2986_01814</name>
</gene>
<keyword evidence="17" id="KW-0739">Sodium transport</keyword>
<dbReference type="PRINTS" id="PR00121">
    <property type="entry name" value="NAKATPASE"/>
</dbReference>
<dbReference type="Pfam" id="PF00689">
    <property type="entry name" value="Cation_ATPase_C"/>
    <property type="match status" value="1"/>
</dbReference>
<dbReference type="NCBIfam" id="TIGR01106">
    <property type="entry name" value="ATPase-IIC_X-K"/>
    <property type="match status" value="1"/>
</dbReference>
<dbReference type="Pfam" id="PF13246">
    <property type="entry name" value="Cation_ATPase"/>
    <property type="match status" value="1"/>
</dbReference>
<keyword evidence="11" id="KW-0630">Potassium</keyword>
<dbReference type="InterPro" id="IPR005775">
    <property type="entry name" value="P-type_ATPase_IIC"/>
</dbReference>
<dbReference type="GO" id="GO:0036376">
    <property type="term" value="P:sodium ion export across plasma membrane"/>
    <property type="evidence" value="ECO:0007669"/>
    <property type="project" value="TreeGrafter"/>
</dbReference>
<dbReference type="SUPFAM" id="SSF56784">
    <property type="entry name" value="HAD-like"/>
    <property type="match status" value="1"/>
</dbReference>
<dbReference type="Gene3D" id="2.70.150.10">
    <property type="entry name" value="Calcium-transporting ATPase, cytoplasmic transduction domain A"/>
    <property type="match status" value="1"/>
</dbReference>
<evidence type="ECO:0000256" key="16">
    <source>
        <dbReference type="ARBA" id="ARBA00023136"/>
    </source>
</evidence>
<evidence type="ECO:0000256" key="22">
    <source>
        <dbReference type="SAM" id="Phobius"/>
    </source>
</evidence>
<dbReference type="PANTHER" id="PTHR43294:SF13">
    <property type="entry name" value="SODIUM_POTASSIUM-TRANSPORTING ATPASE SUBUNIT ALPHA"/>
    <property type="match status" value="1"/>
</dbReference>
<keyword evidence="14" id="KW-0915">Sodium</keyword>
<evidence type="ECO:0000256" key="1">
    <source>
        <dbReference type="ARBA" id="ARBA00004651"/>
    </source>
</evidence>
<feature type="transmembrane region" description="Helical" evidence="22">
    <location>
        <begin position="935"/>
        <end position="954"/>
    </location>
</feature>
<dbReference type="InterPro" id="IPR036508">
    <property type="entry name" value="Chitin-bd_dom_sf"/>
</dbReference>
<dbReference type="FunFam" id="1.20.1110.10:FF:000038">
    <property type="entry name" value="Sodium/potassium-transporting ATPase subunit alpha"/>
    <property type="match status" value="1"/>
</dbReference>
<evidence type="ECO:0000256" key="9">
    <source>
        <dbReference type="ARBA" id="ARBA00022741"/>
    </source>
</evidence>
<dbReference type="Pfam" id="PF01607">
    <property type="entry name" value="CBM_14"/>
    <property type="match status" value="3"/>
</dbReference>
<feature type="region of interest" description="Disordered" evidence="21">
    <location>
        <begin position="1096"/>
        <end position="1128"/>
    </location>
</feature>
<dbReference type="Gene3D" id="3.40.1110.10">
    <property type="entry name" value="Calcium-transporting ATPase, cytoplasmic domain N"/>
    <property type="match status" value="1"/>
</dbReference>
<dbReference type="GO" id="GO:0008061">
    <property type="term" value="F:chitin binding"/>
    <property type="evidence" value="ECO:0007669"/>
    <property type="project" value="InterPro"/>
</dbReference>
<sequence length="1360" mass="153360">MFSNSSQDKAAIISIFQEQKSKHIYSGTMSAATNWFRKWKTLPCTGRQRRLRATTGNLESLRRDIETDVHLRAIEDLLQSLGTDATRGLSTTVACDLLNRTGPNELTPSRKISKALRFLHLCFGGFSLLIWIGVVLCFCNYVLEYGTYGEASKEHLGLGIVLVSLILVTAMFSHYQESKSSRIIESFQQMLPQKAKVLRDGEKKELPVAELVVGDIVLLETGDRVPADIRILECQGLKVDNASITGESIPLSRTGNVRPTSNLMEAKNMVFFSTDIVEGTGKGVVVARGDHTVMGRVAKLTSKLAPRPTPLSRELHRFMKLISCWAVFLGILFFTLSTAIGYSWNNSIAFLIGIIVANVPEGLIATMTLSLTLTAKRLANKNCAVKHLEAIETLGCTAVICSDKTGTLTQNKMTVRHMWYNGELQEVMASDTWRKYTKNPGFHNLARVASLCNRAEWEPLPKDMPVPPLSKRKILGDASDAALLKCMEVLVKGGAEAYRRTCTKVLKYSCLQTPIVFEIPFNSTEKFQASVYLCGKKHVVFLKGAPERVLERCSTVAFDNETRKLDDEIRNAYTESCYILANNGERVLGFADLDLPVSPFSPGYVFKEDPPNFPLQNLRLIGLISMIDPPRPTVPDAVYKCRCAGIKVIMVTGDHPDTARAIAKYVGIVTDDFLHHDRNEKKHSIVVTGVELRNFDSEELDRIIKQYPEIVFARTSPVQKLRIVESCQRLHLITAVTGDGVNDSPALKKADIGIAMGIVGSDVSKEVADLILLNDDFASIVTGIEEGRRVFDNLKSSIAYTLASNVPEITPFLAFIVFGIPLPIGVICILCIDLGTDMWPAISLAYEKSESDIMLRKPRIPLKDHLVSHRLLFMAYGQIGIIEACAGFFTYFVLMAEHGFLPYKLLHLRSSWDSIVVNDLQDCYGQEWTYEQRKILEYTCHTAFFVSIVIVQVADLMVCKTRRISLFDQGMNNWVLNFGIIFEITVACIVCYAPYMDEVLRIYPLIFEWWLPGVPYAVIILTYDELRKLWIRRNPEGWWDRETFWQMKYQITSLLDTAQRKESWIDQVVTIERVSGVVTALTRKQEALEQNRRKVALPTLQKKQPPTREQQEEYEDEEELSDQCPEPNGYFPDAEQCDKYYDCRDGKPIEKLCPDGLVFNDFSPQHEKCDLPFGIDCTKRPKLQKPQASPHCPRMHGYFAHEDPRICNTFYYCVEGKFNMITCPEGLVFSEKTGICNWPDEAQKKGCGSRELFNFTCPKVDESVAATHPRYPDTEDCQYFYVCVNGEIPRRSGCKLGQAFDERTGKCDWARKIPECKDWYKGQLTDEELDALENPPPKPKPSGGHGRRKGAKPPADQCIE</sequence>
<dbReference type="InterPro" id="IPR002557">
    <property type="entry name" value="Chitin-bd_dom"/>
</dbReference>
<keyword evidence="13 22" id="KW-1133">Transmembrane helix</keyword>
<keyword evidence="25" id="KW-1185">Reference proteome</keyword>
<dbReference type="Gene3D" id="2.170.140.10">
    <property type="entry name" value="Chitin binding domain"/>
    <property type="match status" value="3"/>
</dbReference>
<comment type="similarity">
    <text evidence="2">Belongs to the cation transport ATPase (P-type) (TC 3.A.3) family. Type IIC subfamily.</text>
</comment>
<dbReference type="SMART" id="SM00494">
    <property type="entry name" value="ChtBD2"/>
    <property type="match status" value="3"/>
</dbReference>
<evidence type="ECO:0000256" key="3">
    <source>
        <dbReference type="ARBA" id="ARBA00022448"/>
    </source>
</evidence>
<feature type="transmembrane region" description="Helical" evidence="22">
    <location>
        <begin position="1002"/>
        <end position="1023"/>
    </location>
</feature>
<dbReference type="EC" id="7.2.2.13" evidence="20"/>
<dbReference type="Gene3D" id="3.40.50.1000">
    <property type="entry name" value="HAD superfamily/HAD-like"/>
    <property type="match status" value="1"/>
</dbReference>
<evidence type="ECO:0000256" key="6">
    <source>
        <dbReference type="ARBA" id="ARBA00022553"/>
    </source>
</evidence>
<evidence type="ECO:0000256" key="17">
    <source>
        <dbReference type="ARBA" id="ARBA00023201"/>
    </source>
</evidence>
<accession>A0A833VNP4</accession>
<feature type="transmembrane region" description="Helical" evidence="22">
    <location>
        <begin position="974"/>
        <end position="996"/>
    </location>
</feature>
<feature type="region of interest" description="Disordered" evidence="21">
    <location>
        <begin position="1327"/>
        <end position="1360"/>
    </location>
</feature>
<evidence type="ECO:0000256" key="7">
    <source>
        <dbReference type="ARBA" id="ARBA00022607"/>
    </source>
</evidence>
<evidence type="ECO:0000256" key="20">
    <source>
        <dbReference type="ARBA" id="ARBA00039096"/>
    </source>
</evidence>
<comment type="caution">
    <text evidence="24">The sequence shown here is derived from an EMBL/GenBank/DDBJ whole genome shotgun (WGS) entry which is preliminary data.</text>
</comment>
<name>A0A833VNP4_9HYME</name>
<evidence type="ECO:0000256" key="5">
    <source>
        <dbReference type="ARBA" id="ARBA00022538"/>
    </source>
</evidence>
<evidence type="ECO:0000256" key="2">
    <source>
        <dbReference type="ARBA" id="ARBA00006934"/>
    </source>
</evidence>
<dbReference type="GO" id="GO:0005524">
    <property type="term" value="F:ATP binding"/>
    <property type="evidence" value="ECO:0007669"/>
    <property type="project" value="UniProtKB-KW"/>
</dbReference>
<keyword evidence="5" id="KW-0633">Potassium transport</keyword>
<dbReference type="FunFam" id="3.40.50.1000:FF:000001">
    <property type="entry name" value="Phospholipid-transporting ATPase IC"/>
    <property type="match status" value="1"/>
</dbReference>
<keyword evidence="15" id="KW-0406">Ion transport</keyword>
<dbReference type="GO" id="GO:0005576">
    <property type="term" value="C:extracellular region"/>
    <property type="evidence" value="ECO:0007669"/>
    <property type="project" value="InterPro"/>
</dbReference>
<keyword evidence="3" id="KW-0813">Transport</keyword>
<evidence type="ECO:0000256" key="11">
    <source>
        <dbReference type="ARBA" id="ARBA00022958"/>
    </source>
</evidence>
<dbReference type="GO" id="GO:0016887">
    <property type="term" value="F:ATP hydrolysis activity"/>
    <property type="evidence" value="ECO:0007669"/>
    <property type="project" value="InterPro"/>
</dbReference>
<dbReference type="FunFam" id="3.40.50.1000:FF:000083">
    <property type="entry name" value="Sodium/potassium-transporting ATPase subunit alpha"/>
    <property type="match status" value="1"/>
</dbReference>
<dbReference type="GO" id="GO:1902600">
    <property type="term" value="P:proton transmembrane transport"/>
    <property type="evidence" value="ECO:0007669"/>
    <property type="project" value="TreeGrafter"/>
</dbReference>
<dbReference type="InterPro" id="IPR050510">
    <property type="entry name" value="Cation_transp_ATPase_P-type"/>
</dbReference>
<reference evidence="24" key="1">
    <citation type="submission" date="2019-11" db="EMBL/GenBank/DDBJ databases">
        <title>The nuclear and mitochondrial genomes of Frieseomelitta varia - a highly eusocial stingless bee (Meliponini) with a permanently sterile worker caste.</title>
        <authorList>
            <person name="Freitas F.C.P."/>
            <person name="Lourenco A.P."/>
            <person name="Nunes F.M.F."/>
            <person name="Paschoal A.R."/>
            <person name="Abreu F.C.P."/>
            <person name="Barbin F.O."/>
            <person name="Bataglia L."/>
            <person name="Cardoso-Junior C.A.M."/>
            <person name="Cervoni M.S."/>
            <person name="Silva S.R."/>
            <person name="Dalarmi F."/>
            <person name="Del Lama M.A."/>
            <person name="Depintor T.S."/>
            <person name="Ferreira K.M."/>
            <person name="Goria P.S."/>
            <person name="Jaskot M.C."/>
            <person name="Lago D.C."/>
            <person name="Luna-Lucena D."/>
            <person name="Moda L.M."/>
            <person name="Nascimento L."/>
            <person name="Pedrino M."/>
            <person name="Rabico F.O."/>
            <person name="Sanches F.C."/>
            <person name="Santos D.E."/>
            <person name="Santos C.G."/>
            <person name="Vieira J."/>
            <person name="Lopes T.F."/>
            <person name="Barchuk A.R."/>
            <person name="Hartfelder K."/>
            <person name="Simoes Z.L.P."/>
            <person name="Bitondi M.M.G."/>
            <person name="Pinheiro D.G."/>
        </authorList>
    </citation>
    <scope>NUCLEOTIDE SEQUENCE</scope>
    <source>
        <strain evidence="24">USP_RPSP 00005682</strain>
        <tissue evidence="24">Whole individual</tissue>
    </source>
</reference>
<evidence type="ECO:0000256" key="13">
    <source>
        <dbReference type="ARBA" id="ARBA00022989"/>
    </source>
</evidence>
<comment type="subcellular location">
    <subcellularLocation>
        <location evidence="1">Cell membrane</location>
        <topology evidence="1">Multi-pass membrane protein</topology>
    </subcellularLocation>
</comment>
<dbReference type="InterPro" id="IPR023298">
    <property type="entry name" value="ATPase_P-typ_TM_dom_sf"/>
</dbReference>
<evidence type="ECO:0000256" key="15">
    <source>
        <dbReference type="ARBA" id="ARBA00023065"/>
    </source>
</evidence>
<dbReference type="GO" id="GO:0030007">
    <property type="term" value="P:intracellular potassium ion homeostasis"/>
    <property type="evidence" value="ECO:0007669"/>
    <property type="project" value="TreeGrafter"/>
</dbReference>
<dbReference type="EMBL" id="WNWW01000345">
    <property type="protein sequence ID" value="KAF3426026.1"/>
    <property type="molecule type" value="Genomic_DNA"/>
</dbReference>
<evidence type="ECO:0000256" key="18">
    <source>
        <dbReference type="ARBA" id="ARBA00037422"/>
    </source>
</evidence>
<dbReference type="Pfam" id="PF00690">
    <property type="entry name" value="Cation_ATPase_N"/>
    <property type="match status" value="1"/>
</dbReference>
<keyword evidence="9" id="KW-0547">Nucleotide-binding</keyword>
<keyword evidence="7" id="KW-0740">Sodium/potassium transport</keyword>
<dbReference type="InterPro" id="IPR001757">
    <property type="entry name" value="P_typ_ATPase"/>
</dbReference>
<keyword evidence="6" id="KW-0597">Phosphoprotein</keyword>
<dbReference type="SFLD" id="SFLDS00003">
    <property type="entry name" value="Haloacid_Dehalogenase"/>
    <property type="match status" value="1"/>
</dbReference>
<dbReference type="SUPFAM" id="SSF81665">
    <property type="entry name" value="Calcium ATPase, transmembrane domain M"/>
    <property type="match status" value="1"/>
</dbReference>
<feature type="transmembrane region" description="Helical" evidence="22">
    <location>
        <begin position="155"/>
        <end position="175"/>
    </location>
</feature>
<keyword evidence="12" id="KW-1278">Translocase</keyword>
<dbReference type="InterPro" id="IPR059000">
    <property type="entry name" value="ATPase_P-type_domA"/>
</dbReference>
<dbReference type="PROSITE" id="PS00154">
    <property type="entry name" value="ATPASE_E1_E2"/>
    <property type="match status" value="1"/>
</dbReference>
<keyword evidence="16 22" id="KW-0472">Membrane</keyword>
<dbReference type="Gene3D" id="1.20.1110.10">
    <property type="entry name" value="Calcium-transporting ATPase, transmembrane domain"/>
    <property type="match status" value="1"/>
</dbReference>
<evidence type="ECO:0000259" key="23">
    <source>
        <dbReference type="PROSITE" id="PS50940"/>
    </source>
</evidence>
<evidence type="ECO:0000313" key="25">
    <source>
        <dbReference type="Proteomes" id="UP000655588"/>
    </source>
</evidence>
<dbReference type="SMART" id="SM00831">
    <property type="entry name" value="Cation_ATPase_N"/>
    <property type="match status" value="1"/>
</dbReference>
<evidence type="ECO:0000256" key="4">
    <source>
        <dbReference type="ARBA" id="ARBA00022475"/>
    </source>
</evidence>
<proteinExistence type="inferred from homology"/>
<dbReference type="Proteomes" id="UP000655588">
    <property type="component" value="Unassembled WGS sequence"/>
</dbReference>
<dbReference type="InterPro" id="IPR004014">
    <property type="entry name" value="ATPase_P-typ_cation-transptr_N"/>
</dbReference>
<dbReference type="GO" id="GO:1990573">
    <property type="term" value="P:potassium ion import across plasma membrane"/>
    <property type="evidence" value="ECO:0007669"/>
    <property type="project" value="TreeGrafter"/>
</dbReference>
<keyword evidence="10" id="KW-0067">ATP-binding</keyword>
<dbReference type="InterPro" id="IPR018303">
    <property type="entry name" value="ATPase_P-typ_P_site"/>
</dbReference>
<comment type="subunit">
    <text evidence="19">The sodium/potassium-transporting ATPase is composed of a catalytic alpha subunit, an auxiliary non-catalytic beta subunit and an additional regulatory subunit.</text>
</comment>
<evidence type="ECO:0000256" key="12">
    <source>
        <dbReference type="ARBA" id="ARBA00022967"/>
    </source>
</evidence>
<dbReference type="InterPro" id="IPR036412">
    <property type="entry name" value="HAD-like_sf"/>
</dbReference>
<dbReference type="SUPFAM" id="SSF57625">
    <property type="entry name" value="Invertebrate chitin-binding proteins"/>
    <property type="match status" value="3"/>
</dbReference>
<keyword evidence="4" id="KW-1003">Cell membrane</keyword>
<dbReference type="NCBIfam" id="TIGR01494">
    <property type="entry name" value="ATPase_P-type"/>
    <property type="match status" value="2"/>
</dbReference>
<dbReference type="SFLD" id="SFLDG00002">
    <property type="entry name" value="C1.7:_P-type_atpase_like"/>
    <property type="match status" value="1"/>
</dbReference>
<dbReference type="InterPro" id="IPR044492">
    <property type="entry name" value="P_typ_ATPase_HD_dom"/>
</dbReference>
<evidence type="ECO:0000256" key="10">
    <source>
        <dbReference type="ARBA" id="ARBA00022840"/>
    </source>
</evidence>
<keyword evidence="8 22" id="KW-0812">Transmembrane</keyword>
<feature type="domain" description="Chitin-binding type-2" evidence="23">
    <location>
        <begin position="1121"/>
        <end position="1179"/>
    </location>
</feature>